<organism evidence="3 4">
    <name type="scientific">Candidatus Ryanbacteria bacterium RIFCSPLOWO2_01_FULL_48_26</name>
    <dbReference type="NCBI Taxonomy" id="1802126"/>
    <lineage>
        <taxon>Bacteria</taxon>
        <taxon>Candidatus Ryaniibacteriota</taxon>
    </lineage>
</organism>
<dbReference type="Gene3D" id="2.60.40.680">
    <property type="match status" value="1"/>
</dbReference>
<evidence type="ECO:0000256" key="1">
    <source>
        <dbReference type="SAM" id="MobiDB-lite"/>
    </source>
</evidence>
<feature type="compositionally biased region" description="Pro residues" evidence="1">
    <location>
        <begin position="445"/>
        <end position="455"/>
    </location>
</feature>
<gene>
    <name evidence="3" type="ORF">A3B25_00370</name>
</gene>
<feature type="compositionally biased region" description="Basic and acidic residues" evidence="1">
    <location>
        <begin position="484"/>
        <end position="495"/>
    </location>
</feature>
<comment type="caution">
    <text evidence="3">The sequence shown here is derived from an EMBL/GenBank/DDBJ whole genome shotgun (WGS) entry which is preliminary data.</text>
</comment>
<name>A0A1G2GS47_9BACT</name>
<keyword evidence="2" id="KW-1133">Transmembrane helix</keyword>
<feature type="region of interest" description="Disordered" evidence="1">
    <location>
        <begin position="432"/>
        <end position="511"/>
    </location>
</feature>
<dbReference type="InterPro" id="IPR008965">
    <property type="entry name" value="CBM2/CBM3_carb-bd_dom_sf"/>
</dbReference>
<dbReference type="Proteomes" id="UP000179106">
    <property type="component" value="Unassembled WGS sequence"/>
</dbReference>
<dbReference type="STRING" id="1802126.A3B25_00370"/>
<sequence length="511" mass="56056">MNRGRIKIFIGFGLFVNLIFLAGFGFFPAGAHAQQQEINIRAQQIIFRSRLFPSPSSETLLVDSTFQVGIYLDTLGNNINSVELNLKFSPDKLAIIKPSGDKSLIGVWLEPPTFSNVNGTARLIGIVPGGIVTGNGLVATITFKTLKTGEAKLEISRTSQVLANDGQGTGTEISFGTGVYTIAPRPPGGVKVFSETHPFEDQWYNNNSPVLNWEKDPGVTDFSFVLDNEPSTIPDNTSDTSSTIKSFEKLGDGLSYFHIKAKKEEIWGGTTNFLLRIDTSQPASFKPSAEILRAGTSTRVMASFFTTDALSGIDHYEIGVIGKDRPVTESPLFVQIESPYQLPQVLSENLRLIIRALDKAGNVRNESVDVDVRLPQPFLLFIRENPIIAFLFLIALFILLIILHYVYGHKIIAHARHVLRILKIIEKREHDPAGHTQPDYEDPSLPLPPAPPENPEPAEGIPSPEGPEPVEGLPPQSPQPENYEPARSEPIESTEKFPPPSSLPPSPPASQ</sequence>
<keyword evidence="2" id="KW-0812">Transmembrane</keyword>
<evidence type="ECO:0000256" key="2">
    <source>
        <dbReference type="SAM" id="Phobius"/>
    </source>
</evidence>
<evidence type="ECO:0008006" key="5">
    <source>
        <dbReference type="Google" id="ProtNLM"/>
    </source>
</evidence>
<dbReference type="CDD" id="cd08547">
    <property type="entry name" value="Type_II_cohesin"/>
    <property type="match status" value="1"/>
</dbReference>
<feature type="compositionally biased region" description="Low complexity" evidence="1">
    <location>
        <begin position="457"/>
        <end position="474"/>
    </location>
</feature>
<proteinExistence type="predicted"/>
<evidence type="ECO:0000313" key="3">
    <source>
        <dbReference type="EMBL" id="OGZ52638.1"/>
    </source>
</evidence>
<feature type="transmembrane region" description="Helical" evidence="2">
    <location>
        <begin position="387"/>
        <end position="407"/>
    </location>
</feature>
<dbReference type="SUPFAM" id="SSF49384">
    <property type="entry name" value="Carbohydrate-binding domain"/>
    <property type="match status" value="1"/>
</dbReference>
<feature type="compositionally biased region" description="Pro residues" evidence="1">
    <location>
        <begin position="497"/>
        <end position="511"/>
    </location>
</feature>
<dbReference type="EMBL" id="MHNW01000042">
    <property type="protein sequence ID" value="OGZ52638.1"/>
    <property type="molecule type" value="Genomic_DNA"/>
</dbReference>
<protein>
    <recommendedName>
        <fullName evidence="5">Cohesin domain-containing protein</fullName>
    </recommendedName>
</protein>
<reference evidence="3 4" key="1">
    <citation type="journal article" date="2016" name="Nat. Commun.">
        <title>Thousands of microbial genomes shed light on interconnected biogeochemical processes in an aquifer system.</title>
        <authorList>
            <person name="Anantharaman K."/>
            <person name="Brown C.T."/>
            <person name="Hug L.A."/>
            <person name="Sharon I."/>
            <person name="Castelle C.J."/>
            <person name="Probst A.J."/>
            <person name="Thomas B.C."/>
            <person name="Singh A."/>
            <person name="Wilkins M.J."/>
            <person name="Karaoz U."/>
            <person name="Brodie E.L."/>
            <person name="Williams K.H."/>
            <person name="Hubbard S.S."/>
            <person name="Banfield J.F."/>
        </authorList>
    </citation>
    <scope>NUCLEOTIDE SEQUENCE [LARGE SCALE GENOMIC DNA]</scope>
</reference>
<dbReference type="AlphaFoldDB" id="A0A1G2GS47"/>
<accession>A0A1G2GS47</accession>
<dbReference type="GO" id="GO:0030246">
    <property type="term" value="F:carbohydrate binding"/>
    <property type="evidence" value="ECO:0007669"/>
    <property type="project" value="InterPro"/>
</dbReference>
<keyword evidence="2" id="KW-0472">Membrane</keyword>
<evidence type="ECO:0000313" key="4">
    <source>
        <dbReference type="Proteomes" id="UP000179106"/>
    </source>
</evidence>